<sequence length="2177" mass="234745">MPAPPQSSLILSPLFRRQSPHFRFVVTLLVLCAMLTPMAIAPLDESPLASSSSSSPPPPFHLPPQCAIGFSCADCRMQLPGDHCRRAAEWLFCDTLTDKVDIRESAFLECVPSAKSGRMHLEVKHCARGHIFLDGQCKHPQSRYKRQGVAGSGRVGDFCSFNTDCLTGMFCSVGTCTCLSNFVAIQGYCYLKKNPGESGCQYAEQCSAVWPESRCEKSRCECPEDVNGIPYVQSKTRDGVVCILHSGEDGDPVPKCPLPEYDDDLLTMPVSQMRNAAMTDPDDKDIPMGEHINPLQFCHAASSDYTNFVANGGGACVHGLEPFNAGNGQLAADLFDCVQASQSMDNVKNVMDGVYDVHSSADGICCPNRAFTCIQPKREADNGAAAPAGVRPRWWFNSVTGTCEQFMWDPWEDKTLQSPNNFKTREHCESYCRDTCKRGSPQYKHGNTQNDDEPISACQSTSSCGSHFECTAIGSLHLCCPSVQTICSNSGARPHDVPRSNIFDPGVLVKRSYSAYYDTESRYYYDAEQGRCISFSYNGALGNFNNFKTSAECEMFCAKLQCMYGSPLKLGPNNQRCTTNSDCPSSHECQADHNVCCPRPQSICSQPLRLGDCKQSVRRYWYNAMTRACELFDYTGCQGNDNNFETLLECQNTCENVTPEPQCPQGDAYKDYQGNYFACSNTGSGNTCPVNYECVFDGYVWGCCPTKAFTCSLSANKGVTCGSGSSYRNFYNSQSQECESFQYNGCDGNSNNFATRDDCEGYCGVGGCPNGGTPERNEFGQLIVCGAGVNCPSTHECTSVTTGTSVINRCCPTRAYICSLPPQQGSTCSSSASSRYYFNIVTKECTQFTYNGCSGNLNNFGTLEQCNNFCLSAACTPGDVAYVNPNTKLPFECNAALSNSCPNNFVCTYDPLSTNSVCCGATNMGVCPEGEKAYVNAVDMSVRECLINVDGSCPSNYLCRFNAPKNRYYCCASISGDLCPAGKALFRDASSKMAVRCAISGPNNPCPPAYTCQSEVLSAFQGHCCSSSFLCPNKAEFYIEESTMMPRSCTPGAFITCPNGFTCQSTQPEFTHGLCCKGEAVAASVTDGCPPNEYVYMKDSQIATCDPFNPPNAPCPNGYSCQWSLSNQRYQCCGATAINAPKTANSKLTALGCPNGQVAFRDALTNAPKICTAAAQNCPLGYFCQFSSQNNQFQCCGMDGECPNDQVLSLASWPWPVGLGLLALACWPWPVGLGLLALACWPWPVGLGLLALACWPWPVGLGLLALACWPWPVGLGLLALACWPWPVGLGLLALACWPWPVGLGLLALACWPWPVGLGLLALACWPWPVGLGLLALACWPWPVGLGLLALALACWPWPWPVGLGLGLLALALACWPWPWPVGLGLGLLALALACWPWPWPVGLGLGLLALALACWPWPWPVGLGLGLLALALACWPWPWPVGLGLGLLALALACWPWPWPVGLGLGLLALALACWPWPWPVGLGLGLLALALACWPWPWPVGLGLLALACWPWPVGLGLLALACWPWPVGLGLLALACWPWPVGLGLLALACWPWPVGLGLLALACWPWPVGLGLLALACWPWPVAFIGVSGEPQSCAIGQSSCPAGFSCQRTMVGTQICCTTGQTICTENQVYVDGICLNKVHVGDACINDLQCPEEGMCVEGKCQCEDGFREEGGKCIRICEDDEVNVNNDCLKRVGIGERCEESAQCQGGSSCREVLGTCECPNGYEQVEGVCQRKGNNKPSSHSPLPPSRQTAVTTSSPVVKLANICPQRDEVPFVAPHGGKLRFCAPKKKGACPPGFACQRSHLLKKFLCCGKAAGRHLVKSLVDTAESPESSDDSSAEEEKQPRSSEVGREVAAGSRGKIGTGGGFLPSSVAIKATSSRPPPTANASTNRRLEGICERGVPLLVNGRPQTCTATVCPSDYRCVFSKRARNYYCCSKANIVLPGAHGCPWGNALLFPSTGQPVQCSDVGPHNACPQRFVCVRSTKTGQLQCCSEERKRTGGPRSREDGRSWAPEGRAMGLGHLHEFPTRVPNRLTIKSPGGKLKPKTTSRRTNKAPPIVGPCARGWVQVRRILRGRVARRCERKCPKGQTPEGICRKTNARGGKRGRAKGDPTKTRHEDDAGGAVFKRNGTKQSIAGIATSRQRLNRTEDTDQKGQTKAVAISEFKQSNQQI</sequence>
<comment type="caution">
    <text evidence="1">Lacks conserved residue(s) required for the propagation of feature annotation.</text>
</comment>
<feature type="region of interest" description="Disordered" evidence="2">
    <location>
        <begin position="2037"/>
        <end position="2062"/>
    </location>
</feature>
<dbReference type="CDD" id="cd22593">
    <property type="entry name" value="Kunitz_conkunitzin"/>
    <property type="match status" value="1"/>
</dbReference>
<feature type="transmembrane region" description="Helical" evidence="3">
    <location>
        <begin position="1385"/>
        <end position="1412"/>
    </location>
</feature>
<dbReference type="PROSITE" id="PS50279">
    <property type="entry name" value="BPTI_KUNITZ_2"/>
    <property type="match status" value="5"/>
</dbReference>
<protein>
    <submittedName>
        <fullName evidence="7">Kunitz/Bovine pancreatic trypsin inhibitor domain protein</fullName>
    </submittedName>
</protein>
<feature type="domain" description="BPTI/Kunitz inhibitor" evidence="5">
    <location>
        <begin position="522"/>
        <end position="557"/>
    </location>
</feature>
<dbReference type="Pfam" id="PF00014">
    <property type="entry name" value="Kunitz_BPTI"/>
    <property type="match status" value="5"/>
</dbReference>
<feature type="transmembrane region" description="Helical" evidence="3">
    <location>
        <begin position="1329"/>
        <end position="1352"/>
    </location>
</feature>
<evidence type="ECO:0000259" key="5">
    <source>
        <dbReference type="PROSITE" id="PS50279"/>
    </source>
</evidence>
<evidence type="ECO:0000259" key="4">
    <source>
        <dbReference type="PROSITE" id="PS50026"/>
    </source>
</evidence>
<dbReference type="PRINTS" id="PR00759">
    <property type="entry name" value="BASICPTASE"/>
</dbReference>
<dbReference type="PANTHER" id="PTHR46339">
    <property type="entry name" value="PROTEIN CBG15282-RELATED"/>
    <property type="match status" value="1"/>
</dbReference>
<dbReference type="InterPro" id="IPR006149">
    <property type="entry name" value="EB_dom"/>
</dbReference>
<feature type="compositionally biased region" description="Basic residues" evidence="2">
    <location>
        <begin position="2048"/>
        <end position="2058"/>
    </location>
</feature>
<dbReference type="Gene3D" id="4.10.410.10">
    <property type="entry name" value="Pancreatic trypsin inhibitor Kunitz domain"/>
    <property type="match status" value="5"/>
</dbReference>
<feature type="domain" description="BPTI/Kunitz inhibitor" evidence="5">
    <location>
        <begin position="818"/>
        <end position="870"/>
    </location>
</feature>
<dbReference type="InterPro" id="IPR006150">
    <property type="entry name" value="Cys_repeat_1"/>
</dbReference>
<feature type="transmembrane region" description="Helical" evidence="3">
    <location>
        <begin position="1245"/>
        <end position="1267"/>
    </location>
</feature>
<feature type="compositionally biased region" description="Basic and acidic residues" evidence="2">
    <location>
        <begin position="2113"/>
        <end position="2125"/>
    </location>
</feature>
<dbReference type="GO" id="GO:0004867">
    <property type="term" value="F:serine-type endopeptidase inhibitor activity"/>
    <property type="evidence" value="ECO:0007669"/>
    <property type="project" value="InterPro"/>
</dbReference>
<name>A0A914GYF7_GLORO</name>
<feature type="transmembrane region" description="Helical" evidence="3">
    <location>
        <begin position="1301"/>
        <end position="1323"/>
    </location>
</feature>
<evidence type="ECO:0000256" key="3">
    <source>
        <dbReference type="SAM" id="Phobius"/>
    </source>
</evidence>
<keyword evidence="3" id="KW-1133">Transmembrane helix</keyword>
<dbReference type="InterPro" id="IPR053014">
    <property type="entry name" value="Cuticle_assoc_divergent"/>
</dbReference>
<keyword evidence="6" id="KW-1185">Reference proteome</keyword>
<dbReference type="InterPro" id="IPR002223">
    <property type="entry name" value="Kunitz_BPTI"/>
</dbReference>
<feature type="transmembrane region" description="Helical" evidence="3">
    <location>
        <begin position="1273"/>
        <end position="1294"/>
    </location>
</feature>
<feature type="transmembrane region" description="Helical" evidence="3">
    <location>
        <begin position="1213"/>
        <end position="1238"/>
    </location>
</feature>
<keyword evidence="3" id="KW-0812">Transmembrane</keyword>
<dbReference type="WBParaSite" id="Gr19_v10_g12346.t1">
    <property type="protein sequence ID" value="Gr19_v10_g12346.t1"/>
    <property type="gene ID" value="Gr19_v10_g12346"/>
</dbReference>
<dbReference type="SMART" id="SM00289">
    <property type="entry name" value="WR1"/>
    <property type="match status" value="16"/>
</dbReference>
<dbReference type="InterPro" id="IPR036880">
    <property type="entry name" value="Kunitz_BPTI_sf"/>
</dbReference>
<keyword evidence="3" id="KW-0472">Membrane</keyword>
<feature type="region of interest" description="Disordered" evidence="2">
    <location>
        <begin position="1740"/>
        <end position="1760"/>
    </location>
</feature>
<keyword evidence="1" id="KW-0245">EGF-like domain</keyword>
<evidence type="ECO:0000313" key="7">
    <source>
        <dbReference type="WBParaSite" id="Gr19_v10_g12346.t1"/>
    </source>
</evidence>
<feature type="transmembrane region" description="Helical" evidence="3">
    <location>
        <begin position="21"/>
        <end position="43"/>
    </location>
</feature>
<feature type="domain" description="EGF-like" evidence="4">
    <location>
        <begin position="1700"/>
        <end position="1737"/>
    </location>
</feature>
<feature type="compositionally biased region" description="Polar residues" evidence="2">
    <location>
        <begin position="1742"/>
        <end position="1760"/>
    </location>
</feature>
<feature type="domain" description="BPTI/Kunitz inhibitor" evidence="5">
    <location>
        <begin position="604"/>
        <end position="654"/>
    </location>
</feature>
<feature type="region of interest" description="Disordered" evidence="2">
    <location>
        <begin position="1830"/>
        <end position="1871"/>
    </location>
</feature>
<feature type="transmembrane region" description="Helical" evidence="3">
    <location>
        <begin position="1419"/>
        <end position="1439"/>
    </location>
</feature>
<feature type="compositionally biased region" description="Basic and acidic residues" evidence="2">
    <location>
        <begin position="2151"/>
        <end position="2160"/>
    </location>
</feature>
<evidence type="ECO:0000256" key="1">
    <source>
        <dbReference type="PROSITE-ProRule" id="PRU00076"/>
    </source>
</evidence>
<dbReference type="PROSITE" id="PS50026">
    <property type="entry name" value="EGF_3"/>
    <property type="match status" value="1"/>
</dbReference>
<dbReference type="Pfam" id="PF14625">
    <property type="entry name" value="Lustrin_cystein"/>
    <property type="match status" value="13"/>
</dbReference>
<proteinExistence type="predicted"/>
<feature type="domain" description="BPTI/Kunitz inhibitor" evidence="5">
    <location>
        <begin position="373"/>
        <end position="432"/>
    </location>
</feature>
<dbReference type="Proteomes" id="UP000887572">
    <property type="component" value="Unplaced"/>
</dbReference>
<dbReference type="InterPro" id="IPR028150">
    <property type="entry name" value="Lustrin_cystein"/>
</dbReference>
<dbReference type="Pfam" id="PF01683">
    <property type="entry name" value="EB"/>
    <property type="match status" value="3"/>
</dbReference>
<feature type="transmembrane region" description="Helical" evidence="3">
    <location>
        <begin position="1359"/>
        <end position="1379"/>
    </location>
</feature>
<feature type="domain" description="BPTI/Kunitz inhibitor" evidence="5">
    <location>
        <begin position="711"/>
        <end position="763"/>
    </location>
</feature>
<feature type="compositionally biased region" description="Basic residues" evidence="2">
    <location>
        <begin position="2103"/>
        <end position="2112"/>
    </location>
</feature>
<feature type="transmembrane region" description="Helical" evidence="3">
    <location>
        <begin position="1445"/>
        <end position="1472"/>
    </location>
</feature>
<organism evidence="6 7">
    <name type="scientific">Globodera rostochiensis</name>
    <name type="common">Golden nematode worm</name>
    <name type="synonym">Heterodera rostochiensis</name>
    <dbReference type="NCBI Taxonomy" id="31243"/>
    <lineage>
        <taxon>Eukaryota</taxon>
        <taxon>Metazoa</taxon>
        <taxon>Ecdysozoa</taxon>
        <taxon>Nematoda</taxon>
        <taxon>Chromadorea</taxon>
        <taxon>Rhabditida</taxon>
        <taxon>Tylenchina</taxon>
        <taxon>Tylenchomorpha</taxon>
        <taxon>Tylenchoidea</taxon>
        <taxon>Heteroderidae</taxon>
        <taxon>Heteroderinae</taxon>
        <taxon>Globodera</taxon>
    </lineage>
</organism>
<dbReference type="SUPFAM" id="SSF57362">
    <property type="entry name" value="BPTI-like"/>
    <property type="match status" value="5"/>
</dbReference>
<dbReference type="CDD" id="cd00109">
    <property type="entry name" value="Kunitz-type"/>
    <property type="match status" value="4"/>
</dbReference>
<reference evidence="7" key="1">
    <citation type="submission" date="2022-11" db="UniProtKB">
        <authorList>
            <consortium name="WormBaseParasite"/>
        </authorList>
    </citation>
    <scope>IDENTIFICATION</scope>
</reference>
<evidence type="ECO:0000313" key="6">
    <source>
        <dbReference type="Proteomes" id="UP000887572"/>
    </source>
</evidence>
<dbReference type="InterPro" id="IPR020901">
    <property type="entry name" value="Prtase_inh_Kunz-CS"/>
</dbReference>
<dbReference type="PANTHER" id="PTHR46339:SF7">
    <property type="entry name" value="BPTI_KUNITZ INHIBITOR DOMAIN-CONTAINING PROTEIN"/>
    <property type="match status" value="1"/>
</dbReference>
<feature type="region of interest" description="Disordered" evidence="2">
    <location>
        <begin position="2090"/>
        <end position="2177"/>
    </location>
</feature>
<accession>A0A914GYF7</accession>
<dbReference type="SMART" id="SM00131">
    <property type="entry name" value="KU"/>
    <property type="match status" value="5"/>
</dbReference>
<dbReference type="PROSITE" id="PS01186">
    <property type="entry name" value="EGF_2"/>
    <property type="match status" value="1"/>
</dbReference>
<feature type="compositionally biased region" description="Basic and acidic residues" evidence="2">
    <location>
        <begin position="1844"/>
        <end position="1856"/>
    </location>
</feature>
<dbReference type="PROSITE" id="PS00280">
    <property type="entry name" value="BPTI_KUNITZ_1"/>
    <property type="match status" value="3"/>
</dbReference>
<feature type="transmembrane region" description="Helical" evidence="3">
    <location>
        <begin position="1479"/>
        <end position="1498"/>
    </location>
</feature>
<evidence type="ECO:0000256" key="2">
    <source>
        <dbReference type="SAM" id="MobiDB-lite"/>
    </source>
</evidence>
<dbReference type="InterPro" id="IPR000742">
    <property type="entry name" value="EGF"/>
</dbReference>